<dbReference type="SUPFAM" id="SSF52540">
    <property type="entry name" value="P-loop containing nucleoside triphosphate hydrolases"/>
    <property type="match status" value="1"/>
</dbReference>
<dbReference type="Gene3D" id="3.40.50.300">
    <property type="entry name" value="P-loop containing nucleotide triphosphate hydrolases"/>
    <property type="match status" value="1"/>
</dbReference>
<dbReference type="InterPro" id="IPR003959">
    <property type="entry name" value="ATPase_AAA_core"/>
</dbReference>
<evidence type="ECO:0000256" key="15">
    <source>
        <dbReference type="SAM" id="Phobius"/>
    </source>
</evidence>
<dbReference type="Proteomes" id="UP000886860">
    <property type="component" value="Unassembled WGS sequence"/>
</dbReference>
<evidence type="ECO:0000256" key="11">
    <source>
        <dbReference type="ARBA" id="ARBA00022989"/>
    </source>
</evidence>
<dbReference type="FunFam" id="3.40.50.300:FF:000001">
    <property type="entry name" value="ATP-dependent zinc metalloprotease FtsH"/>
    <property type="match status" value="1"/>
</dbReference>
<evidence type="ECO:0000256" key="5">
    <source>
        <dbReference type="ARBA" id="ARBA00022692"/>
    </source>
</evidence>
<evidence type="ECO:0000313" key="17">
    <source>
        <dbReference type="EMBL" id="HIT41656.1"/>
    </source>
</evidence>
<proteinExistence type="inferred from homology"/>
<comment type="similarity">
    <text evidence="2">In the C-terminal section; belongs to the peptidase M41 family.</text>
</comment>
<dbReference type="Pfam" id="PF00004">
    <property type="entry name" value="AAA"/>
    <property type="match status" value="1"/>
</dbReference>
<dbReference type="EMBL" id="DVKS01000103">
    <property type="protein sequence ID" value="HIT41656.1"/>
    <property type="molecule type" value="Genomic_DNA"/>
</dbReference>
<feature type="transmembrane region" description="Helical" evidence="15">
    <location>
        <begin position="122"/>
        <end position="143"/>
    </location>
</feature>
<dbReference type="PANTHER" id="PTHR23076">
    <property type="entry name" value="METALLOPROTEASE M41 FTSH"/>
    <property type="match status" value="1"/>
</dbReference>
<reference evidence="17" key="2">
    <citation type="journal article" date="2021" name="PeerJ">
        <title>Extensive microbial diversity within the chicken gut microbiome revealed by metagenomics and culture.</title>
        <authorList>
            <person name="Gilroy R."/>
            <person name="Ravi A."/>
            <person name="Getino M."/>
            <person name="Pursley I."/>
            <person name="Horton D.L."/>
            <person name="Alikhan N.F."/>
            <person name="Baker D."/>
            <person name="Gharbi K."/>
            <person name="Hall N."/>
            <person name="Watson M."/>
            <person name="Adriaenssens E.M."/>
            <person name="Foster-Nyarko E."/>
            <person name="Jarju S."/>
            <person name="Secka A."/>
            <person name="Antonio M."/>
            <person name="Oren A."/>
            <person name="Chaudhuri R.R."/>
            <person name="La Ragione R."/>
            <person name="Hildebrand F."/>
            <person name="Pallen M.J."/>
        </authorList>
    </citation>
    <scope>NUCLEOTIDE SEQUENCE</scope>
    <source>
        <strain evidence="17">CHK123-3438</strain>
    </source>
</reference>
<keyword evidence="8" id="KW-0378">Hydrolase</keyword>
<dbReference type="GO" id="GO:0006508">
    <property type="term" value="P:proteolysis"/>
    <property type="evidence" value="ECO:0007669"/>
    <property type="project" value="UniProtKB-KW"/>
</dbReference>
<evidence type="ECO:0000256" key="13">
    <source>
        <dbReference type="ARBA" id="ARBA00023136"/>
    </source>
</evidence>
<evidence type="ECO:0000256" key="8">
    <source>
        <dbReference type="ARBA" id="ARBA00022801"/>
    </source>
</evidence>
<dbReference type="InterPro" id="IPR011546">
    <property type="entry name" value="Pept_M41_FtsH_extracell"/>
</dbReference>
<dbReference type="CDD" id="cd19501">
    <property type="entry name" value="RecA-like_FtsH"/>
    <property type="match status" value="1"/>
</dbReference>
<dbReference type="InterPro" id="IPR027417">
    <property type="entry name" value="P-loop_NTPase"/>
</dbReference>
<dbReference type="Pfam" id="PF06480">
    <property type="entry name" value="FtsH_ext"/>
    <property type="match status" value="1"/>
</dbReference>
<evidence type="ECO:0000256" key="2">
    <source>
        <dbReference type="ARBA" id="ARBA00010044"/>
    </source>
</evidence>
<keyword evidence="11 15" id="KW-1133">Transmembrane helix</keyword>
<dbReference type="GO" id="GO:0008270">
    <property type="term" value="F:zinc ion binding"/>
    <property type="evidence" value="ECO:0007669"/>
    <property type="project" value="InterPro"/>
</dbReference>
<gene>
    <name evidence="17" type="ORF">IAB60_06095</name>
</gene>
<keyword evidence="7 14" id="KW-0547">Nucleotide-binding</keyword>
<dbReference type="GO" id="GO:0030163">
    <property type="term" value="P:protein catabolic process"/>
    <property type="evidence" value="ECO:0007669"/>
    <property type="project" value="TreeGrafter"/>
</dbReference>
<comment type="similarity">
    <text evidence="14">Belongs to the AAA ATPase family.</text>
</comment>
<comment type="cofactor">
    <cofactor evidence="1">
        <name>Zn(2+)</name>
        <dbReference type="ChEBI" id="CHEBI:29105"/>
    </cofactor>
</comment>
<evidence type="ECO:0000256" key="1">
    <source>
        <dbReference type="ARBA" id="ARBA00001947"/>
    </source>
</evidence>
<dbReference type="Gene3D" id="1.10.8.60">
    <property type="match status" value="1"/>
</dbReference>
<keyword evidence="4" id="KW-0645">Protease</keyword>
<dbReference type="InterPro" id="IPR003960">
    <property type="entry name" value="ATPase_AAA_CS"/>
</dbReference>
<feature type="domain" description="AAA+ ATPase" evidence="16">
    <location>
        <begin position="205"/>
        <end position="344"/>
    </location>
</feature>
<dbReference type="InterPro" id="IPR003593">
    <property type="entry name" value="AAA+_ATPase"/>
</dbReference>
<dbReference type="AlphaFoldDB" id="A0A9D1GJ25"/>
<evidence type="ECO:0000256" key="4">
    <source>
        <dbReference type="ARBA" id="ARBA00022670"/>
    </source>
</evidence>
<evidence type="ECO:0000259" key="16">
    <source>
        <dbReference type="SMART" id="SM00382"/>
    </source>
</evidence>
<keyword evidence="10 14" id="KW-0067">ATP-binding</keyword>
<reference evidence="17" key="1">
    <citation type="submission" date="2020-10" db="EMBL/GenBank/DDBJ databases">
        <authorList>
            <person name="Gilroy R."/>
        </authorList>
    </citation>
    <scope>NUCLEOTIDE SEQUENCE</scope>
    <source>
        <strain evidence="17">CHK123-3438</strain>
    </source>
</reference>
<dbReference type="GO" id="GO:0005524">
    <property type="term" value="F:ATP binding"/>
    <property type="evidence" value="ECO:0007669"/>
    <property type="project" value="UniProtKB-KW"/>
</dbReference>
<evidence type="ECO:0000256" key="3">
    <source>
        <dbReference type="ARBA" id="ARBA00022475"/>
    </source>
</evidence>
<keyword evidence="9" id="KW-0862">Zinc</keyword>
<dbReference type="GO" id="GO:0004222">
    <property type="term" value="F:metalloendopeptidase activity"/>
    <property type="evidence" value="ECO:0007669"/>
    <property type="project" value="InterPro"/>
</dbReference>
<dbReference type="Gene3D" id="3.30.720.210">
    <property type="match status" value="1"/>
</dbReference>
<feature type="transmembrane region" description="Helical" evidence="15">
    <location>
        <begin position="19"/>
        <end position="36"/>
    </location>
</feature>
<dbReference type="PANTHER" id="PTHR23076:SF97">
    <property type="entry name" value="ATP-DEPENDENT ZINC METALLOPROTEASE YME1L1"/>
    <property type="match status" value="1"/>
</dbReference>
<dbReference type="SMART" id="SM00382">
    <property type="entry name" value="AAA"/>
    <property type="match status" value="1"/>
</dbReference>
<sequence length="387" mass="42543">MDNNNTQDNNKMQKGGQTLLVWAVAALITFMVITFMRDALTRNSTVEYTYSEFLEMVDQGKVESVVIDGSRIEIEPTMDVKMANPMVTYYYTLRVSGDYTLVDRLNEAGVDFRQADQDAQQMLWNVLSFVLPFVFVLVLMSFMMKRMGGGGIMGVGKSNAKVYVQKETGITFQDVAGEDEAKESLTEIVDFLHNPAKYTQIGAKLPKGALLVGPPGTGKTLLAKAVAGEAHVPFYSLSGSDFVEMFVGVGASRVRDLFKQAQESAPCIIFIDEIDAIGKSRDSRFGGGNDEREQTLNQLLSEMDGFDSSKGIMVLGATNRPEILDPALLRPGRFDRRVIVDKPDLKGRVNILKVHSKDVLLDETVDFEEIALATSGAVGADLANMMN</sequence>
<evidence type="ECO:0000256" key="10">
    <source>
        <dbReference type="ARBA" id="ARBA00022840"/>
    </source>
</evidence>
<name>A0A9D1GJ25_9FIRM</name>
<dbReference type="GO" id="GO:0005886">
    <property type="term" value="C:plasma membrane"/>
    <property type="evidence" value="ECO:0007669"/>
    <property type="project" value="TreeGrafter"/>
</dbReference>
<feature type="non-terminal residue" evidence="17">
    <location>
        <position position="387"/>
    </location>
</feature>
<evidence type="ECO:0000313" key="18">
    <source>
        <dbReference type="Proteomes" id="UP000886860"/>
    </source>
</evidence>
<evidence type="ECO:0000256" key="9">
    <source>
        <dbReference type="ARBA" id="ARBA00022833"/>
    </source>
</evidence>
<accession>A0A9D1GJ25</accession>
<keyword evidence="6" id="KW-0479">Metal-binding</keyword>
<dbReference type="PROSITE" id="PS00674">
    <property type="entry name" value="AAA"/>
    <property type="match status" value="1"/>
</dbReference>
<evidence type="ECO:0000256" key="7">
    <source>
        <dbReference type="ARBA" id="ARBA00022741"/>
    </source>
</evidence>
<evidence type="ECO:0000256" key="6">
    <source>
        <dbReference type="ARBA" id="ARBA00022723"/>
    </source>
</evidence>
<dbReference type="GO" id="GO:0004176">
    <property type="term" value="F:ATP-dependent peptidase activity"/>
    <property type="evidence" value="ECO:0007669"/>
    <property type="project" value="InterPro"/>
</dbReference>
<evidence type="ECO:0000256" key="12">
    <source>
        <dbReference type="ARBA" id="ARBA00023049"/>
    </source>
</evidence>
<protein>
    <submittedName>
        <fullName evidence="17">ATP-dependent metallopeptidase FtsH/Yme1/Tma family protein</fullName>
    </submittedName>
</protein>
<comment type="caution">
    <text evidence="17">The sequence shown here is derived from an EMBL/GenBank/DDBJ whole genome shotgun (WGS) entry which is preliminary data.</text>
</comment>
<keyword evidence="13 15" id="KW-0472">Membrane</keyword>
<dbReference type="GO" id="GO:0016887">
    <property type="term" value="F:ATP hydrolysis activity"/>
    <property type="evidence" value="ECO:0007669"/>
    <property type="project" value="InterPro"/>
</dbReference>
<keyword evidence="3" id="KW-1003">Cell membrane</keyword>
<keyword evidence="12" id="KW-0482">Metalloprotease</keyword>
<organism evidence="17 18">
    <name type="scientific">Candidatus Caccovicinus merdipullorum</name>
    <dbReference type="NCBI Taxonomy" id="2840724"/>
    <lineage>
        <taxon>Bacteria</taxon>
        <taxon>Bacillati</taxon>
        <taxon>Bacillota</taxon>
        <taxon>Clostridia</taxon>
        <taxon>Eubacteriales</taxon>
        <taxon>Candidatus Caccovicinus</taxon>
    </lineage>
</organism>
<keyword evidence="5 15" id="KW-0812">Transmembrane</keyword>
<evidence type="ECO:0000256" key="14">
    <source>
        <dbReference type="RuleBase" id="RU003651"/>
    </source>
</evidence>